<protein>
    <submittedName>
        <fullName evidence="1">Uncharacterized protein</fullName>
    </submittedName>
</protein>
<sequence length="9" mass="1147">MTYTNKYNL</sequence>
<organism evidence="1 2">
    <name type="scientific">Fusarium oxysporum</name>
    <name type="common">Fusarium vascular wilt</name>
    <dbReference type="NCBI Taxonomy" id="5507"/>
    <lineage>
        <taxon>Eukaryota</taxon>
        <taxon>Fungi</taxon>
        <taxon>Dikarya</taxon>
        <taxon>Ascomycota</taxon>
        <taxon>Pezizomycotina</taxon>
        <taxon>Sordariomycetes</taxon>
        <taxon>Hypocreomycetidae</taxon>
        <taxon>Hypocreales</taxon>
        <taxon>Nectriaceae</taxon>
        <taxon>Fusarium</taxon>
        <taxon>Fusarium oxysporum species complex</taxon>
    </lineage>
</organism>
<reference evidence="2" key="1">
    <citation type="submission" date="2016-09" db="EMBL/GenBank/DDBJ databases">
        <authorList>
            <person name="Guldener U."/>
        </authorList>
    </citation>
    <scope>NUCLEOTIDE SEQUENCE [LARGE SCALE GENOMIC DNA]</scope>
    <source>
        <strain evidence="2">V64-1</strain>
    </source>
</reference>
<dbReference type="Proteomes" id="UP000219369">
    <property type="component" value="Unassembled WGS sequence"/>
</dbReference>
<proteinExistence type="predicted"/>
<dbReference type="EMBL" id="FMJY01000002">
    <property type="protein sequence ID" value="SCO80140.1"/>
    <property type="molecule type" value="Genomic_DNA"/>
</dbReference>
<name>A0A2H3TAZ7_FUSOX</name>
<evidence type="ECO:0000313" key="2">
    <source>
        <dbReference type="Proteomes" id="UP000219369"/>
    </source>
</evidence>
<gene>
    <name evidence="1" type="ORF">FRV6_04353</name>
</gene>
<accession>A0A2H3TAZ7</accession>
<evidence type="ECO:0000313" key="1">
    <source>
        <dbReference type="EMBL" id="SCO80140.1"/>
    </source>
</evidence>